<feature type="region of interest" description="Disordered" evidence="2">
    <location>
        <begin position="1"/>
        <end position="292"/>
    </location>
</feature>
<feature type="compositionally biased region" description="Basic residues" evidence="2">
    <location>
        <begin position="109"/>
        <end position="124"/>
    </location>
</feature>
<keyword evidence="5" id="KW-1185">Reference proteome</keyword>
<feature type="compositionally biased region" description="Basic residues" evidence="2">
    <location>
        <begin position="254"/>
        <end position="264"/>
    </location>
</feature>
<dbReference type="InterPro" id="IPR034228">
    <property type="entry name" value="Nop6_RRM"/>
</dbReference>
<accession>A0A6A6US57</accession>
<dbReference type="GO" id="GO:0003723">
    <property type="term" value="F:RNA binding"/>
    <property type="evidence" value="ECO:0007669"/>
    <property type="project" value="UniProtKB-UniRule"/>
</dbReference>
<dbReference type="InterPro" id="IPR035979">
    <property type="entry name" value="RBD_domain_sf"/>
</dbReference>
<sequence length="448" mass="49955">MSKDPVTMKESKYKKSRKDKTKVDETAEPMELEAPAKSETNGKKRKRSEVDADVKTAEPISNDVVMTKKLKKQMARQKRRTLRAEEEAAAKAGADDAEAEEQIEVLPTKSKKDKKEKKDKKDKKAAKSEPVAEVNEADAAEEEKSATQIKKAEWKAKAKEEKKKMKEAKKAKKAEAEDKEDKEETQPVQEVFKPVAAEPAVEPNDEAVEPADLKKSQKKNLKRKEKRAAKANGEEPTEGAVQVPVEADDADSKKARKSKKKKSKAAVGEEGENDADEAEPSAKRVKTDLGPQEVPPKKVRFIAFIGNLPYTATKEDVSKHFASVRPDAVRLMTHKDTGKSKGFAFIEFEAYDRMKTCLKLYHHSNFEDGKGEARRINVELTAGGGGNTDARKNKILEKNDKLRDERQRNFTGSGVNAEKPAEGATPKVQNEHADIHPSRMAQMAPMRR</sequence>
<dbReference type="OrthoDB" id="167718at2759"/>
<dbReference type="AlphaFoldDB" id="A0A6A6US57"/>
<feature type="domain" description="RRM" evidence="3">
    <location>
        <begin position="301"/>
        <end position="383"/>
    </location>
</feature>
<feature type="compositionally biased region" description="Basic and acidic residues" evidence="2">
    <location>
        <begin position="142"/>
        <end position="164"/>
    </location>
</feature>
<proteinExistence type="predicted"/>
<evidence type="ECO:0000256" key="2">
    <source>
        <dbReference type="SAM" id="MobiDB-lite"/>
    </source>
</evidence>
<dbReference type="EMBL" id="MU004230">
    <property type="protein sequence ID" value="KAF2675159.1"/>
    <property type="molecule type" value="Genomic_DNA"/>
</dbReference>
<protein>
    <recommendedName>
        <fullName evidence="3">RRM domain-containing protein</fullName>
    </recommendedName>
</protein>
<dbReference type="Proteomes" id="UP000799302">
    <property type="component" value="Unassembled WGS sequence"/>
</dbReference>
<feature type="compositionally biased region" description="Basic residues" evidence="2">
    <location>
        <begin position="68"/>
        <end position="81"/>
    </location>
</feature>
<organism evidence="4 5">
    <name type="scientific">Microthyrium microscopicum</name>
    <dbReference type="NCBI Taxonomy" id="703497"/>
    <lineage>
        <taxon>Eukaryota</taxon>
        <taxon>Fungi</taxon>
        <taxon>Dikarya</taxon>
        <taxon>Ascomycota</taxon>
        <taxon>Pezizomycotina</taxon>
        <taxon>Dothideomycetes</taxon>
        <taxon>Dothideomycetes incertae sedis</taxon>
        <taxon>Microthyriales</taxon>
        <taxon>Microthyriaceae</taxon>
        <taxon>Microthyrium</taxon>
    </lineage>
</organism>
<keyword evidence="1" id="KW-0694">RNA-binding</keyword>
<feature type="compositionally biased region" description="Basic and acidic residues" evidence="2">
    <location>
        <begin position="398"/>
        <end position="408"/>
    </location>
</feature>
<evidence type="ECO:0000313" key="4">
    <source>
        <dbReference type="EMBL" id="KAF2675159.1"/>
    </source>
</evidence>
<dbReference type="CDD" id="cd12400">
    <property type="entry name" value="RRM_Nop6"/>
    <property type="match status" value="1"/>
</dbReference>
<gene>
    <name evidence="4" type="ORF">BT63DRAFT_420382</name>
</gene>
<name>A0A6A6US57_9PEZI</name>
<feature type="region of interest" description="Disordered" evidence="2">
    <location>
        <begin position="398"/>
        <end position="448"/>
    </location>
</feature>
<dbReference type="InterPro" id="IPR012677">
    <property type="entry name" value="Nucleotide-bd_a/b_plait_sf"/>
</dbReference>
<dbReference type="SMART" id="SM00360">
    <property type="entry name" value="RRM"/>
    <property type="match status" value="1"/>
</dbReference>
<dbReference type="FunFam" id="3.30.70.330:FF:000376">
    <property type="entry name" value="Putative RNA binding protein"/>
    <property type="match status" value="1"/>
</dbReference>
<feature type="compositionally biased region" description="Acidic residues" evidence="2">
    <location>
        <begin position="269"/>
        <end position="279"/>
    </location>
</feature>
<dbReference type="Pfam" id="PF00076">
    <property type="entry name" value="RRM_1"/>
    <property type="match status" value="1"/>
</dbReference>
<dbReference type="Gene3D" id="3.30.70.330">
    <property type="match status" value="1"/>
</dbReference>
<dbReference type="InterPro" id="IPR000504">
    <property type="entry name" value="RRM_dom"/>
</dbReference>
<dbReference type="SUPFAM" id="SSF54928">
    <property type="entry name" value="RNA-binding domain, RBD"/>
    <property type="match status" value="1"/>
</dbReference>
<feature type="compositionally biased region" description="Basic and acidic residues" evidence="2">
    <location>
        <begin position="1"/>
        <end position="13"/>
    </location>
</feature>
<reference evidence="4" key="1">
    <citation type="journal article" date="2020" name="Stud. Mycol.">
        <title>101 Dothideomycetes genomes: a test case for predicting lifestyles and emergence of pathogens.</title>
        <authorList>
            <person name="Haridas S."/>
            <person name="Albert R."/>
            <person name="Binder M."/>
            <person name="Bloem J."/>
            <person name="Labutti K."/>
            <person name="Salamov A."/>
            <person name="Andreopoulos B."/>
            <person name="Baker S."/>
            <person name="Barry K."/>
            <person name="Bills G."/>
            <person name="Bluhm B."/>
            <person name="Cannon C."/>
            <person name="Castanera R."/>
            <person name="Culley D."/>
            <person name="Daum C."/>
            <person name="Ezra D."/>
            <person name="Gonzalez J."/>
            <person name="Henrissat B."/>
            <person name="Kuo A."/>
            <person name="Liang C."/>
            <person name="Lipzen A."/>
            <person name="Lutzoni F."/>
            <person name="Magnuson J."/>
            <person name="Mondo S."/>
            <person name="Nolan M."/>
            <person name="Ohm R."/>
            <person name="Pangilinan J."/>
            <person name="Park H.-J."/>
            <person name="Ramirez L."/>
            <person name="Alfaro M."/>
            <person name="Sun H."/>
            <person name="Tritt A."/>
            <person name="Yoshinaga Y."/>
            <person name="Zwiers L.-H."/>
            <person name="Turgeon B."/>
            <person name="Goodwin S."/>
            <person name="Spatafora J."/>
            <person name="Crous P."/>
            <person name="Grigoriev I."/>
        </authorList>
    </citation>
    <scope>NUCLEOTIDE SEQUENCE</scope>
    <source>
        <strain evidence="4">CBS 115976</strain>
    </source>
</reference>
<evidence type="ECO:0000256" key="1">
    <source>
        <dbReference type="PROSITE-ProRule" id="PRU00176"/>
    </source>
</evidence>
<evidence type="ECO:0000313" key="5">
    <source>
        <dbReference type="Proteomes" id="UP000799302"/>
    </source>
</evidence>
<feature type="compositionally biased region" description="Basic and acidic residues" evidence="2">
    <location>
        <begin position="34"/>
        <end position="56"/>
    </location>
</feature>
<evidence type="ECO:0000259" key="3">
    <source>
        <dbReference type="PROSITE" id="PS50102"/>
    </source>
</evidence>
<feature type="compositionally biased region" description="Basic residues" evidence="2">
    <location>
        <begin position="216"/>
        <end position="229"/>
    </location>
</feature>
<dbReference type="PROSITE" id="PS50102">
    <property type="entry name" value="RRM"/>
    <property type="match status" value="1"/>
</dbReference>